<evidence type="ECO:0000313" key="2">
    <source>
        <dbReference type="Proteomes" id="UP000269352"/>
    </source>
</evidence>
<dbReference type="EMBL" id="BGZN01000043">
    <property type="protein sequence ID" value="GBR74379.1"/>
    <property type="molecule type" value="Genomic_DNA"/>
</dbReference>
<proteinExistence type="predicted"/>
<name>A0A388TCL6_TERA1</name>
<protein>
    <submittedName>
        <fullName evidence="1">Uncharacterized protein</fullName>
    </submittedName>
</protein>
<sequence>MVVPRLSFNEHIEQNHYAIKRPLSTTATQMMLDILESPKPLTSQEHSPEVRFNVRQKILALAE</sequence>
<accession>A0A388TCL6</accession>
<comment type="caution">
    <text evidence="1">The sequence shown here is derived from an EMBL/GenBank/DDBJ whole genome shotgun (WGS) entry which is preliminary data.</text>
</comment>
<dbReference type="Proteomes" id="UP000269352">
    <property type="component" value="Unassembled WGS sequence"/>
</dbReference>
<keyword evidence="2" id="KW-1185">Reference proteome</keyword>
<organism evidence="1 2">
    <name type="scientific">Termititenax aidoneus</name>
    <dbReference type="NCBI Taxonomy" id="2218524"/>
    <lineage>
        <taxon>Bacteria</taxon>
        <taxon>Bacillati</taxon>
        <taxon>Candidatus Margulisiibacteriota</taxon>
        <taxon>Candidatus Termititenacia</taxon>
        <taxon>Candidatus Termititenacales</taxon>
        <taxon>Candidatus Termititenacaceae</taxon>
        <taxon>Candidatus Termititenax</taxon>
    </lineage>
</organism>
<dbReference type="AlphaFoldDB" id="A0A388TCL6"/>
<evidence type="ECO:0000313" key="1">
    <source>
        <dbReference type="EMBL" id="GBR74379.1"/>
    </source>
</evidence>
<gene>
    <name evidence="1" type="ORF">NO1_1566</name>
</gene>
<reference evidence="1 2" key="1">
    <citation type="journal article" date="2019" name="ISME J.">
        <title>Genome analyses of uncultured TG2/ZB3 bacteria in 'Margulisbacteria' specifically attached to ectosymbiotic spirochetes of protists in the termite gut.</title>
        <authorList>
            <person name="Utami Y.D."/>
            <person name="Kuwahara H."/>
            <person name="Igai K."/>
            <person name="Murakami T."/>
            <person name="Sugaya K."/>
            <person name="Morikawa T."/>
            <person name="Nagura Y."/>
            <person name="Yuki M."/>
            <person name="Deevong P."/>
            <person name="Inoue T."/>
            <person name="Kihara K."/>
            <person name="Lo N."/>
            <person name="Yamada A."/>
            <person name="Ohkuma M."/>
            <person name="Hongoh Y."/>
        </authorList>
    </citation>
    <scope>NUCLEOTIDE SEQUENCE [LARGE SCALE GENOMIC DNA]</scope>
    <source>
        <strain evidence="1">NkOx7-01</strain>
    </source>
</reference>